<name>A0A6J5M9C9_9CAUD</name>
<accession>A0A6J5M9C9</accession>
<gene>
    <name evidence="1" type="ORF">UFOVP450_103</name>
</gene>
<protein>
    <submittedName>
        <fullName evidence="1">Uncharacterized protein</fullName>
    </submittedName>
</protein>
<reference evidence="1" key="1">
    <citation type="submission" date="2020-04" db="EMBL/GenBank/DDBJ databases">
        <authorList>
            <person name="Chiriac C."/>
            <person name="Salcher M."/>
            <person name="Ghai R."/>
            <person name="Kavagutti S V."/>
        </authorList>
    </citation>
    <scope>NUCLEOTIDE SEQUENCE</scope>
</reference>
<evidence type="ECO:0000313" key="1">
    <source>
        <dbReference type="EMBL" id="CAB4143294.1"/>
    </source>
</evidence>
<organism evidence="1">
    <name type="scientific">uncultured Caudovirales phage</name>
    <dbReference type="NCBI Taxonomy" id="2100421"/>
    <lineage>
        <taxon>Viruses</taxon>
        <taxon>Duplodnaviria</taxon>
        <taxon>Heunggongvirae</taxon>
        <taxon>Uroviricota</taxon>
        <taxon>Caudoviricetes</taxon>
        <taxon>Peduoviridae</taxon>
        <taxon>Maltschvirus</taxon>
        <taxon>Maltschvirus maltsch</taxon>
    </lineage>
</organism>
<proteinExistence type="predicted"/>
<dbReference type="EMBL" id="LR796421">
    <property type="protein sequence ID" value="CAB4143294.1"/>
    <property type="molecule type" value="Genomic_DNA"/>
</dbReference>
<sequence>MGTLMANRNVNKLKVMSKKIDRKERVKQRWDSIKTEIENMFLSLRFEPFGEWKDVIESEIIKTIKKHNVCSSYGREWKVLTSIQPDSNEYTFDVRAIKGNWRVMEITIGSKLVEN</sequence>